<dbReference type="GeneID" id="187636"/>
<dbReference type="InterPro" id="IPR014752">
    <property type="entry name" value="Arrestin-like_C"/>
</dbReference>
<evidence type="ECO:0000259" key="2">
    <source>
        <dbReference type="Pfam" id="PF00339"/>
    </source>
</evidence>
<dbReference type="InterPro" id="IPR011021">
    <property type="entry name" value="Arrestin-like_N"/>
</dbReference>
<evidence type="ECO:0000313" key="5">
    <source>
        <dbReference type="WormBase" id="R06B9.2a"/>
    </source>
</evidence>
<dbReference type="WormBase" id="R06B9.2a">
    <property type="protein sequence ID" value="CE51535"/>
    <property type="gene ID" value="WBGene00011053"/>
    <property type="gene designation" value="arrd-12"/>
</dbReference>
<dbReference type="EMBL" id="BX284602">
    <property type="protein sequence ID" value="CZR14491.1"/>
    <property type="molecule type" value="Genomic_DNA"/>
</dbReference>
<dbReference type="KEGG" id="cel:CELE_R06B9.2"/>
<reference evidence="3 4" key="1">
    <citation type="journal article" date="1998" name="Science">
        <title>Genome sequence of the nematode C. elegans: a platform for investigating biology.</title>
        <authorList>
            <consortium name="The C. elegans sequencing consortium"/>
            <person name="Sulson J.E."/>
            <person name="Waterston R."/>
        </authorList>
    </citation>
    <scope>NUCLEOTIDE SEQUENCE [LARGE SCALE GENOMIC DNA]</scope>
    <source>
        <strain evidence="3 4">Bristol N2</strain>
    </source>
</reference>
<dbReference type="AGR" id="WB:WBGene00011053"/>
<gene>
    <name evidence="3 5" type="primary">arrd-12</name>
    <name evidence="3" type="ORF">CELE_R06B9.2</name>
    <name evidence="5" type="ORF">R06B9.2</name>
</gene>
<feature type="domain" description="Arrestin-like N-terminal" evidence="2">
    <location>
        <begin position="6"/>
        <end position="157"/>
    </location>
</feature>
<dbReference type="SUPFAM" id="SSF81296">
    <property type="entry name" value="E set domains"/>
    <property type="match status" value="1"/>
</dbReference>
<evidence type="ECO:0000256" key="1">
    <source>
        <dbReference type="ARBA" id="ARBA00005298"/>
    </source>
</evidence>
<dbReference type="PANTHER" id="PTHR11188">
    <property type="entry name" value="ARRESTIN DOMAIN CONTAINING PROTEIN"/>
    <property type="match status" value="1"/>
</dbReference>
<dbReference type="CTD" id="187636"/>
<comment type="similarity">
    <text evidence="1">Belongs to the arrestin family.</text>
</comment>
<dbReference type="InterPro" id="IPR050357">
    <property type="entry name" value="Arrestin_domain-protein"/>
</dbReference>
<dbReference type="AlphaFoldDB" id="A0A131MBN2"/>
<sequence>MPEIFVLFDKPNAVYAAGQKISGRVVFSTASQQNPRWIDVQLHGRSHTFFTRQESETKTNSKGESETKTHTVHYTATAKHLDTAVPLWRKTDKAARLLPGKYEWQFWFQLPCSVLPPSFEGNNGNIRYWVRAEVSRSWKFNIVDESSFEIAPFLDLNTMPIARTPLDGFAVKNLGCCCFRNERER</sequence>
<evidence type="ECO:0000313" key="3">
    <source>
        <dbReference type="EMBL" id="CZR14491.1"/>
    </source>
</evidence>
<accession>A0A131MBN2</accession>
<dbReference type="ExpressionAtlas" id="A0A131MBN2">
    <property type="expression patterns" value="baseline and differential"/>
</dbReference>
<dbReference type="Proteomes" id="UP000001940">
    <property type="component" value="Chromosome II"/>
</dbReference>
<organism evidence="3 4">
    <name type="scientific">Caenorhabditis elegans</name>
    <dbReference type="NCBI Taxonomy" id="6239"/>
    <lineage>
        <taxon>Eukaryota</taxon>
        <taxon>Metazoa</taxon>
        <taxon>Ecdysozoa</taxon>
        <taxon>Nematoda</taxon>
        <taxon>Chromadorea</taxon>
        <taxon>Rhabditida</taxon>
        <taxon>Rhabditina</taxon>
        <taxon>Rhabditomorpha</taxon>
        <taxon>Rhabditoidea</taxon>
        <taxon>Rhabditidae</taxon>
        <taxon>Peloderinae</taxon>
        <taxon>Caenorhabditis</taxon>
    </lineage>
</organism>
<protein>
    <submittedName>
        <fullName evidence="3">Arrestin-like N-terminal domain-containing protein</fullName>
    </submittedName>
</protein>
<dbReference type="Gene3D" id="2.60.40.640">
    <property type="match status" value="1"/>
</dbReference>
<dbReference type="SMR" id="A0A131MBN2"/>
<dbReference type="Bgee" id="WBGene00011053">
    <property type="expression patterns" value="Expressed in material anatomical entity and 3 other cell types or tissues"/>
</dbReference>
<evidence type="ECO:0000313" key="4">
    <source>
        <dbReference type="Proteomes" id="UP000001940"/>
    </source>
</evidence>
<proteinExistence type="inferred from homology"/>
<dbReference type="Pfam" id="PF00339">
    <property type="entry name" value="Arrestin_N"/>
    <property type="match status" value="1"/>
</dbReference>
<dbReference type="RefSeq" id="NP_001309575.1">
    <property type="nucleotide sequence ID" value="NM_001322758.2"/>
</dbReference>
<name>A0A131MBN2_CAEEL</name>
<dbReference type="PANTHER" id="PTHR11188:SF155">
    <property type="entry name" value="ARRESTIN C-TERMINAL-LIKE DOMAIN-CONTAINING PROTEIN"/>
    <property type="match status" value="1"/>
</dbReference>
<dbReference type="InterPro" id="IPR014756">
    <property type="entry name" value="Ig_E-set"/>
</dbReference>
<keyword evidence="4" id="KW-1185">Reference proteome</keyword>
<dbReference type="OrthoDB" id="2333384at2759"/>